<dbReference type="SUPFAM" id="SSF46785">
    <property type="entry name" value="Winged helix' DNA-binding domain"/>
    <property type="match status" value="1"/>
</dbReference>
<dbReference type="Gene3D" id="3.40.50.150">
    <property type="entry name" value="Vaccinia Virus protein VP39"/>
    <property type="match status" value="1"/>
</dbReference>
<dbReference type="SUPFAM" id="SSF53335">
    <property type="entry name" value="S-adenosyl-L-methionine-dependent methyltransferases"/>
    <property type="match status" value="1"/>
</dbReference>
<sequence length="169" mass="18880">MFRWENGRGIAYAELARQLGVSDRAVTQLLRAAIAHRVFLESRPGYVAHSAASQMLAKDWMVAQVSFCGREHGGKLETFYNTLDREPERARRFAAVMSHFQQGDGYYVHHVVEGYDWAALSRGAVVVDVGGSHGDTSVAIAERWPHLQFVVQDLTMLALFNAGDREAED</sequence>
<proteinExistence type="predicted"/>
<dbReference type="EMBL" id="LT882681">
    <property type="protein sequence ID" value="SMY25083.1"/>
    <property type="molecule type" value="Genomic_DNA"/>
</dbReference>
<protein>
    <recommendedName>
        <fullName evidence="3">O-methyltransferase domain-containing protein</fullName>
    </recommendedName>
</protein>
<dbReference type="AlphaFoldDB" id="A0A1Y6LKZ1"/>
<dbReference type="InterPro" id="IPR036390">
    <property type="entry name" value="WH_DNA-bd_sf"/>
</dbReference>
<reference evidence="1 2" key="1">
    <citation type="submission" date="2016-10" db="EMBL/GenBank/DDBJ databases">
        <authorList>
            <person name="Varghese N."/>
        </authorList>
    </citation>
    <scope>NUCLEOTIDE SEQUENCE [LARGE SCALE GENOMIC DNA]</scope>
</reference>
<organism evidence="1 2">
    <name type="scientific">Zymoseptoria tritici ST99CH_1A5</name>
    <dbReference type="NCBI Taxonomy" id="1276529"/>
    <lineage>
        <taxon>Eukaryota</taxon>
        <taxon>Fungi</taxon>
        <taxon>Dikarya</taxon>
        <taxon>Ascomycota</taxon>
        <taxon>Pezizomycotina</taxon>
        <taxon>Dothideomycetes</taxon>
        <taxon>Dothideomycetidae</taxon>
        <taxon>Mycosphaerellales</taxon>
        <taxon>Mycosphaerellaceae</taxon>
        <taxon>Zymoseptoria</taxon>
    </lineage>
</organism>
<dbReference type="Proteomes" id="UP000215453">
    <property type="component" value="Chromosome 6"/>
</dbReference>
<evidence type="ECO:0000313" key="2">
    <source>
        <dbReference type="Proteomes" id="UP000215453"/>
    </source>
</evidence>
<dbReference type="Gene3D" id="1.10.10.10">
    <property type="entry name" value="Winged helix-like DNA-binding domain superfamily/Winged helix DNA-binding domain"/>
    <property type="match status" value="1"/>
</dbReference>
<evidence type="ECO:0000313" key="1">
    <source>
        <dbReference type="EMBL" id="SMY25083.1"/>
    </source>
</evidence>
<dbReference type="InterPro" id="IPR029063">
    <property type="entry name" value="SAM-dependent_MTases_sf"/>
</dbReference>
<name>A0A1Y6LKZ1_ZYMTR</name>
<dbReference type="PANTHER" id="PTHR43712">
    <property type="entry name" value="PUTATIVE (AFU_ORTHOLOGUE AFUA_4G14580)-RELATED"/>
    <property type="match status" value="1"/>
</dbReference>
<dbReference type="InterPro" id="IPR036388">
    <property type="entry name" value="WH-like_DNA-bd_sf"/>
</dbReference>
<accession>A0A1Y6LKZ1</accession>
<dbReference type="PANTHER" id="PTHR43712:SF5">
    <property type="entry name" value="O-METHYLTRANSFERASE ASQN-RELATED"/>
    <property type="match status" value="1"/>
</dbReference>
<evidence type="ECO:0008006" key="3">
    <source>
        <dbReference type="Google" id="ProtNLM"/>
    </source>
</evidence>
<gene>
    <name evidence="1" type="ORF">ZT1A5_G6525</name>
</gene>